<protein>
    <recommendedName>
        <fullName evidence="3">Lipoprotein</fullName>
    </recommendedName>
</protein>
<dbReference type="EMBL" id="JAKJSC010000005">
    <property type="protein sequence ID" value="MDE5419593.1"/>
    <property type="molecule type" value="Genomic_DNA"/>
</dbReference>
<dbReference type="PROSITE" id="PS51257">
    <property type="entry name" value="PROKAR_LIPOPROTEIN"/>
    <property type="match status" value="1"/>
</dbReference>
<evidence type="ECO:0008006" key="3">
    <source>
        <dbReference type="Google" id="ProtNLM"/>
    </source>
</evidence>
<evidence type="ECO:0000313" key="2">
    <source>
        <dbReference type="Proteomes" id="UP001528920"/>
    </source>
</evidence>
<gene>
    <name evidence="1" type="ORF">L3049_16500</name>
</gene>
<name>A0ABT5VYJ1_9BACT</name>
<reference evidence="1 2" key="1">
    <citation type="submission" date="2022-01" db="EMBL/GenBank/DDBJ databases">
        <title>Labilibaculum sp. nov, a marine bacterium isolated from Antarctica.</title>
        <authorList>
            <person name="Dai W."/>
        </authorList>
    </citation>
    <scope>NUCLEOTIDE SEQUENCE [LARGE SCALE GENOMIC DNA]</scope>
    <source>
        <strain evidence="1 2">DW002</strain>
    </source>
</reference>
<dbReference type="RefSeq" id="WP_275110924.1">
    <property type="nucleotide sequence ID" value="NZ_JAKJSC010000005.1"/>
</dbReference>
<proteinExistence type="predicted"/>
<sequence length="103" mass="11040">MKKLLFAIAICGFVFTSCGNKTKAATEEKACCSKEKTEVSADLKKDCEKGCTHTAEAKKACCDGEKATTETAKTECCSKEKTEATAEAKTECKGDCTKDCCKK</sequence>
<keyword evidence="2" id="KW-1185">Reference proteome</keyword>
<comment type="caution">
    <text evidence="1">The sequence shown here is derived from an EMBL/GenBank/DDBJ whole genome shotgun (WGS) entry which is preliminary data.</text>
</comment>
<accession>A0ABT5VYJ1</accession>
<organism evidence="1 2">
    <name type="scientific">Paralabilibaculum antarcticum</name>
    <dbReference type="NCBI Taxonomy" id="2912572"/>
    <lineage>
        <taxon>Bacteria</taxon>
        <taxon>Pseudomonadati</taxon>
        <taxon>Bacteroidota</taxon>
        <taxon>Bacteroidia</taxon>
        <taxon>Marinilabiliales</taxon>
        <taxon>Marinifilaceae</taxon>
        <taxon>Paralabilibaculum</taxon>
    </lineage>
</organism>
<evidence type="ECO:0000313" key="1">
    <source>
        <dbReference type="EMBL" id="MDE5419593.1"/>
    </source>
</evidence>
<dbReference type="Proteomes" id="UP001528920">
    <property type="component" value="Unassembled WGS sequence"/>
</dbReference>